<keyword evidence="4" id="KW-1185">Reference proteome</keyword>
<dbReference type="PANTHER" id="PTHR35340">
    <property type="entry name" value="PQQ ENZYME REPEAT PROTEIN-RELATED"/>
    <property type="match status" value="1"/>
</dbReference>
<proteinExistence type="predicted"/>
<dbReference type="InterPro" id="IPR011047">
    <property type="entry name" value="Quinoprotein_ADH-like_sf"/>
</dbReference>
<dbReference type="Pfam" id="PF14269">
    <property type="entry name" value="Arylsulfotran_2"/>
    <property type="match status" value="1"/>
</dbReference>
<keyword evidence="1" id="KW-0472">Membrane</keyword>
<accession>A0A9W9LCM8</accession>
<evidence type="ECO:0000313" key="4">
    <source>
        <dbReference type="Proteomes" id="UP001147746"/>
    </source>
</evidence>
<evidence type="ECO:0000313" key="3">
    <source>
        <dbReference type="EMBL" id="KAJ5323633.1"/>
    </source>
</evidence>
<gene>
    <name evidence="3" type="ORF">N7476_002233</name>
</gene>
<dbReference type="AlphaFoldDB" id="A0A9W9LCM8"/>
<name>A0A9W9LCM8_9EURO</name>
<dbReference type="OrthoDB" id="5427350at2759"/>
<dbReference type="Proteomes" id="UP001147746">
    <property type="component" value="Unassembled WGS sequence"/>
</dbReference>
<reference evidence="3" key="2">
    <citation type="journal article" date="2023" name="IMA Fungus">
        <title>Comparative genomic study of the Penicillium genus elucidates a diverse pangenome and 15 lateral gene transfer events.</title>
        <authorList>
            <person name="Petersen C."/>
            <person name="Sorensen T."/>
            <person name="Nielsen M.R."/>
            <person name="Sondergaard T.E."/>
            <person name="Sorensen J.L."/>
            <person name="Fitzpatrick D.A."/>
            <person name="Frisvad J.C."/>
            <person name="Nielsen K.L."/>
        </authorList>
    </citation>
    <scope>NUCLEOTIDE SEQUENCE</scope>
    <source>
        <strain evidence="3">IBT 21472</strain>
    </source>
</reference>
<protein>
    <recommendedName>
        <fullName evidence="5">ASST-domain-containing protein</fullName>
    </recommendedName>
</protein>
<sequence length="578" mass="65343">MIILAWVLAWLSASAIAHSLDDEFMSFVTLPEVYAPRFEIQYHDRNRVGPGYWFVAPYGKMIPKNPITGRRPFHVGPHIYDQNGTLIWTGSQMVENLRTYDFKTIRETDGQIRLSFIVARNRTAIRGRAIVLNQNYEVEFETSGPDGVEEFDFHEFNVLSGGKSALACVHWTKEMSLADFGRSDEKSSFISAGFYEVDMFTGDILTQWDSSAPGNIAIHESVQLGNDSSPQEAPGYDYLHINSVDKQADGHYLVSMRFTNTIYLISGIDGKILWRLGGSETDFDQDFVFSKQHDARFLESNGTHHVISFLNNASDDEKNEEPLSSALIVGLETNVSPKRARVISRYNRPDNQLTRLRGNIQQLPNGNVFVGWSDHGYHSEFSSDGEVLMEARFLMNYEFATYRAYKSEFIGRPNTPPALIASVTESLEQGFLTTIYASWNGATDIASWDFYAQGGEDYERFLLGTSEKTGFETKFEVKGHFGWISAEAIDHKGHVLGRSKVHHIATPSHWEGTEVSETATPESLKKSLAFPVLLPVFVASIAILVVVFWFATNRLRPFKHSYQRVPAEVEDTELQEFR</sequence>
<dbReference type="EMBL" id="JAPZBO010000002">
    <property type="protein sequence ID" value="KAJ5323633.1"/>
    <property type="molecule type" value="Genomic_DNA"/>
</dbReference>
<organism evidence="3 4">
    <name type="scientific">Penicillium atrosanguineum</name>
    <dbReference type="NCBI Taxonomy" id="1132637"/>
    <lineage>
        <taxon>Eukaryota</taxon>
        <taxon>Fungi</taxon>
        <taxon>Dikarya</taxon>
        <taxon>Ascomycota</taxon>
        <taxon>Pezizomycotina</taxon>
        <taxon>Eurotiomycetes</taxon>
        <taxon>Eurotiomycetidae</taxon>
        <taxon>Eurotiales</taxon>
        <taxon>Aspergillaceae</taxon>
        <taxon>Penicillium</taxon>
    </lineage>
</organism>
<feature type="transmembrane region" description="Helical" evidence="1">
    <location>
        <begin position="528"/>
        <end position="551"/>
    </location>
</feature>
<keyword evidence="1" id="KW-0812">Transmembrane</keyword>
<evidence type="ECO:0008006" key="5">
    <source>
        <dbReference type="Google" id="ProtNLM"/>
    </source>
</evidence>
<keyword evidence="2" id="KW-0732">Signal</keyword>
<evidence type="ECO:0000256" key="1">
    <source>
        <dbReference type="SAM" id="Phobius"/>
    </source>
</evidence>
<evidence type="ECO:0000256" key="2">
    <source>
        <dbReference type="SAM" id="SignalP"/>
    </source>
</evidence>
<dbReference type="PANTHER" id="PTHR35340:SF8">
    <property type="entry name" value="ASST-DOMAIN-CONTAINING PROTEIN"/>
    <property type="match status" value="1"/>
</dbReference>
<reference evidence="3" key="1">
    <citation type="submission" date="2022-12" db="EMBL/GenBank/DDBJ databases">
        <authorList>
            <person name="Petersen C."/>
        </authorList>
    </citation>
    <scope>NUCLEOTIDE SEQUENCE</scope>
    <source>
        <strain evidence="3">IBT 21472</strain>
    </source>
</reference>
<keyword evidence="1" id="KW-1133">Transmembrane helix</keyword>
<dbReference type="InterPro" id="IPR053143">
    <property type="entry name" value="Arylsulfate_ST"/>
</dbReference>
<comment type="caution">
    <text evidence="3">The sequence shown here is derived from an EMBL/GenBank/DDBJ whole genome shotgun (WGS) entry which is preliminary data.</text>
</comment>
<feature type="signal peptide" evidence="2">
    <location>
        <begin position="1"/>
        <end position="17"/>
    </location>
</feature>
<feature type="chain" id="PRO_5041156326" description="ASST-domain-containing protein" evidence="2">
    <location>
        <begin position="18"/>
        <end position="578"/>
    </location>
</feature>
<dbReference type="InterPro" id="IPR039535">
    <property type="entry name" value="ASST-like"/>
</dbReference>
<dbReference type="SUPFAM" id="SSF50998">
    <property type="entry name" value="Quinoprotein alcohol dehydrogenase-like"/>
    <property type="match status" value="1"/>
</dbReference>